<evidence type="ECO:0000256" key="2">
    <source>
        <dbReference type="ARBA" id="ARBA00022630"/>
    </source>
</evidence>
<name>A0A370GXL6_9NOCA</name>
<dbReference type="EMBL" id="QQAZ01000009">
    <property type="protein sequence ID" value="RDI47344.1"/>
    <property type="molecule type" value="Genomic_DNA"/>
</dbReference>
<keyword evidence="7" id="KW-1185">Reference proteome</keyword>
<feature type="domain" description="FAD/NAD(P)-binding" evidence="5">
    <location>
        <begin position="1"/>
        <end position="280"/>
    </location>
</feature>
<sequence>MKVVVVGAGYAGMIATNRLAKKVSEAEITVINPRPEFVPRVRLHQHIAGTGDIAAPITSLLREGITARVGNVDKIADGAVALDDGEQFAYDYAFLAVGSTVRPLSGTIPVGVWESAERARAACAALPAGSLVTVVGGGPTGIETAAEIAAARTDLRVRIVGSSVAGGFSPGARRRIRAGLERLRVDIVDDGVTKVVAGEGESDGLVHLRSGRAFTSDLSLWAMVSGVPDLAARSGLAVNQEGRALVDEFLRSVTDERIFAVGDCAAVPGSRFACQTAGPQGAHAADTLARIVRGLEPEPYSMGYVGVGVSLGRKDAVVQITRRDDTPRRAYLAAGPAVLLKEAACWGAEYGARTGAGAWLPGPK</sequence>
<dbReference type="InterPro" id="IPR036188">
    <property type="entry name" value="FAD/NAD-bd_sf"/>
</dbReference>
<dbReference type="PANTHER" id="PTHR43735:SF3">
    <property type="entry name" value="FERROPTOSIS SUPPRESSOR PROTEIN 1"/>
    <property type="match status" value="1"/>
</dbReference>
<dbReference type="PRINTS" id="PR00469">
    <property type="entry name" value="PNDRDTASEII"/>
</dbReference>
<organism evidence="6 7">
    <name type="scientific">Nocardia mexicana</name>
    <dbReference type="NCBI Taxonomy" id="279262"/>
    <lineage>
        <taxon>Bacteria</taxon>
        <taxon>Bacillati</taxon>
        <taxon>Actinomycetota</taxon>
        <taxon>Actinomycetes</taxon>
        <taxon>Mycobacteriales</taxon>
        <taxon>Nocardiaceae</taxon>
        <taxon>Nocardia</taxon>
    </lineage>
</organism>
<proteinExistence type="inferred from homology"/>
<dbReference type="AlphaFoldDB" id="A0A370GXL6"/>
<reference evidence="6 7" key="1">
    <citation type="submission" date="2018-07" db="EMBL/GenBank/DDBJ databases">
        <title>Genomic Encyclopedia of Type Strains, Phase IV (KMG-IV): sequencing the most valuable type-strain genomes for metagenomic binning, comparative biology and taxonomic classification.</title>
        <authorList>
            <person name="Goeker M."/>
        </authorList>
    </citation>
    <scope>NUCLEOTIDE SEQUENCE [LARGE SCALE GENOMIC DNA]</scope>
    <source>
        <strain evidence="6 7">DSM 44952</strain>
    </source>
</reference>
<dbReference type="GO" id="GO:0005737">
    <property type="term" value="C:cytoplasm"/>
    <property type="evidence" value="ECO:0007669"/>
    <property type="project" value="TreeGrafter"/>
</dbReference>
<comment type="similarity">
    <text evidence="1">Belongs to the FAD-dependent oxidoreductase family.</text>
</comment>
<accession>A0A370GXL6</accession>
<dbReference type="PANTHER" id="PTHR43735">
    <property type="entry name" value="APOPTOSIS-INDUCING FACTOR 1"/>
    <property type="match status" value="1"/>
</dbReference>
<evidence type="ECO:0000259" key="5">
    <source>
        <dbReference type="Pfam" id="PF07992"/>
    </source>
</evidence>
<evidence type="ECO:0000256" key="1">
    <source>
        <dbReference type="ARBA" id="ARBA00006442"/>
    </source>
</evidence>
<dbReference type="InterPro" id="IPR023753">
    <property type="entry name" value="FAD/NAD-binding_dom"/>
</dbReference>
<comment type="caution">
    <text evidence="6">The sequence shown here is derived from an EMBL/GenBank/DDBJ whole genome shotgun (WGS) entry which is preliminary data.</text>
</comment>
<dbReference type="OrthoDB" id="9784880at2"/>
<dbReference type="GO" id="GO:0004174">
    <property type="term" value="F:electron-transferring-flavoprotein dehydrogenase activity"/>
    <property type="evidence" value="ECO:0007669"/>
    <property type="project" value="TreeGrafter"/>
</dbReference>
<keyword evidence="4" id="KW-0560">Oxidoreductase</keyword>
<keyword evidence="2" id="KW-0285">Flavoprotein</keyword>
<dbReference type="PRINTS" id="PR00368">
    <property type="entry name" value="FADPNR"/>
</dbReference>
<dbReference type="Pfam" id="PF07992">
    <property type="entry name" value="Pyr_redox_2"/>
    <property type="match status" value="1"/>
</dbReference>
<evidence type="ECO:0000256" key="3">
    <source>
        <dbReference type="ARBA" id="ARBA00022827"/>
    </source>
</evidence>
<evidence type="ECO:0000256" key="4">
    <source>
        <dbReference type="ARBA" id="ARBA00023002"/>
    </source>
</evidence>
<protein>
    <submittedName>
        <fullName evidence="6">NADH dehydrogenase FAD-containing subunit</fullName>
    </submittedName>
</protein>
<gene>
    <name evidence="6" type="ORF">DFR68_109344</name>
</gene>
<dbReference type="STRING" id="1210089.GCA_001613165_08172"/>
<evidence type="ECO:0000313" key="6">
    <source>
        <dbReference type="EMBL" id="RDI47344.1"/>
    </source>
</evidence>
<dbReference type="GO" id="GO:0050660">
    <property type="term" value="F:flavin adenine dinucleotide binding"/>
    <property type="evidence" value="ECO:0007669"/>
    <property type="project" value="TreeGrafter"/>
</dbReference>
<dbReference type="RefSeq" id="WP_068033042.1">
    <property type="nucleotide sequence ID" value="NZ_QQAZ01000009.1"/>
</dbReference>
<dbReference type="Proteomes" id="UP000255355">
    <property type="component" value="Unassembled WGS sequence"/>
</dbReference>
<dbReference type="SUPFAM" id="SSF51905">
    <property type="entry name" value="FAD/NAD(P)-binding domain"/>
    <property type="match status" value="2"/>
</dbReference>
<dbReference type="Gene3D" id="3.50.50.100">
    <property type="match status" value="1"/>
</dbReference>
<evidence type="ECO:0000313" key="7">
    <source>
        <dbReference type="Proteomes" id="UP000255355"/>
    </source>
</evidence>
<keyword evidence="3" id="KW-0274">FAD</keyword>